<dbReference type="InterPro" id="IPR023346">
    <property type="entry name" value="Lysozyme-like_dom_sf"/>
</dbReference>
<sequence length="360" mass="40141">MILCTSAVGNLLLSHDAVAANTKKVAAKSNQKNTQSKAADVHYLEWQEVQSFIAEMQAQHQFPLDQLQHIFDNARYVESAVQLVKPAPPGKPKNWKAYRARFVENGRIAAGVTFWERNQETLQRAERLFGVPAGIIVGLIGVETIFGKNTGSFRALDALTTLAFSYPETPNREARSQFFKNELSQLLLFARDNKLDVFSIKSSYAGAIGLAQFMPSSLRQHALDFDSDGKIDLRESEADAIGSVANYLAKHGWQKDLPFAFPATLLDQDPASLSLKDALNRGLKSSFYIDDLKLLVSTADDKAPRNLKYGLIDLQNGDDPTEYWLATENFFAITKYNRSYFYAMSVIDLGNVIALARTKE</sequence>
<feature type="domain" description="Transglycosylase SLT" evidence="1">
    <location>
        <begin position="47"/>
        <end position="350"/>
    </location>
</feature>
<dbReference type="EMBL" id="BMYT01000001">
    <property type="protein sequence ID" value="GGX03038.1"/>
    <property type="molecule type" value="Genomic_DNA"/>
</dbReference>
<gene>
    <name evidence="2" type="ORF">GCM10011282_06440</name>
</gene>
<proteinExistence type="predicted"/>
<comment type="caution">
    <text evidence="2">The sequence shown here is derived from an EMBL/GenBank/DDBJ whole genome shotgun (WGS) entry which is preliminary data.</text>
</comment>
<reference evidence="3" key="1">
    <citation type="journal article" date="2019" name="Int. J. Syst. Evol. Microbiol.">
        <title>The Global Catalogue of Microorganisms (GCM) 10K type strain sequencing project: providing services to taxonomists for standard genome sequencing and annotation.</title>
        <authorList>
            <consortium name="The Broad Institute Genomics Platform"/>
            <consortium name="The Broad Institute Genome Sequencing Center for Infectious Disease"/>
            <person name="Wu L."/>
            <person name="Ma J."/>
        </authorList>
    </citation>
    <scope>NUCLEOTIDE SEQUENCE [LARGE SCALE GENOMIC DNA]</scope>
    <source>
        <strain evidence="3">KCTC 23916</strain>
    </source>
</reference>
<keyword evidence="3" id="KW-1185">Reference proteome</keyword>
<evidence type="ECO:0000313" key="3">
    <source>
        <dbReference type="Proteomes" id="UP000620127"/>
    </source>
</evidence>
<evidence type="ECO:0000259" key="1">
    <source>
        <dbReference type="Pfam" id="PF13406"/>
    </source>
</evidence>
<dbReference type="PANTHER" id="PTHR30163">
    <property type="entry name" value="MEMBRANE-BOUND LYTIC MUREIN TRANSGLYCOSYLASE B"/>
    <property type="match status" value="1"/>
</dbReference>
<dbReference type="PANTHER" id="PTHR30163:SF9">
    <property type="entry name" value="MEMBRANE-BOUND LYTIC MUREIN TRANSGLYCOSYLASE B"/>
    <property type="match status" value="1"/>
</dbReference>
<dbReference type="InterPro" id="IPR043426">
    <property type="entry name" value="MltB-like"/>
</dbReference>
<protein>
    <recommendedName>
        <fullName evidence="1">Transglycosylase SLT domain-containing protein</fullName>
    </recommendedName>
</protein>
<dbReference type="NCBIfam" id="TIGR02282">
    <property type="entry name" value="MltB"/>
    <property type="match status" value="1"/>
</dbReference>
<dbReference type="CDD" id="cd13399">
    <property type="entry name" value="Slt35-like"/>
    <property type="match status" value="1"/>
</dbReference>
<dbReference type="SUPFAM" id="SSF53955">
    <property type="entry name" value="Lysozyme-like"/>
    <property type="match status" value="1"/>
</dbReference>
<organism evidence="2 3">
    <name type="scientific">Undibacterium macrobrachii</name>
    <dbReference type="NCBI Taxonomy" id="1119058"/>
    <lineage>
        <taxon>Bacteria</taxon>
        <taxon>Pseudomonadati</taxon>
        <taxon>Pseudomonadota</taxon>
        <taxon>Betaproteobacteria</taxon>
        <taxon>Burkholderiales</taxon>
        <taxon>Oxalobacteraceae</taxon>
        <taxon>Undibacterium</taxon>
    </lineage>
</organism>
<dbReference type="Gene3D" id="1.10.530.10">
    <property type="match status" value="1"/>
</dbReference>
<dbReference type="Gene3D" id="1.10.8.350">
    <property type="entry name" value="Bacterial muramidase"/>
    <property type="match status" value="1"/>
</dbReference>
<dbReference type="Pfam" id="PF13406">
    <property type="entry name" value="SLT_2"/>
    <property type="match status" value="1"/>
</dbReference>
<name>A0ABQ2X7Q4_9BURK</name>
<evidence type="ECO:0000313" key="2">
    <source>
        <dbReference type="EMBL" id="GGX03038.1"/>
    </source>
</evidence>
<dbReference type="InterPro" id="IPR031304">
    <property type="entry name" value="SLT_2"/>
</dbReference>
<dbReference type="Proteomes" id="UP000620127">
    <property type="component" value="Unassembled WGS sequence"/>
</dbReference>
<dbReference type="InterPro" id="IPR011757">
    <property type="entry name" value="Lytic_transglycosylase_MltB"/>
</dbReference>
<accession>A0ABQ2X7Q4</accession>